<organism evidence="2 3">
    <name type="scientific">Thiobacter aerophilum</name>
    <dbReference type="NCBI Taxonomy" id="3121275"/>
    <lineage>
        <taxon>Bacteria</taxon>
        <taxon>Pseudomonadati</taxon>
        <taxon>Pseudomonadota</taxon>
        <taxon>Betaproteobacteria</taxon>
        <taxon>Burkholderiales</taxon>
        <taxon>Thiobacteraceae</taxon>
        <taxon>Thiobacter</taxon>
    </lineage>
</organism>
<dbReference type="InterPro" id="IPR012902">
    <property type="entry name" value="N_methyl_site"/>
</dbReference>
<protein>
    <submittedName>
        <fullName evidence="2">Prepilin-type cleavage/methylation domain-containing protein</fullName>
    </submittedName>
</protein>
<keyword evidence="1" id="KW-0812">Transmembrane</keyword>
<dbReference type="EMBL" id="JBAJEX010000006">
    <property type="protein sequence ID" value="MEO1767299.1"/>
    <property type="molecule type" value="Genomic_DNA"/>
</dbReference>
<proteinExistence type="predicted"/>
<gene>
    <name evidence="2" type="ORF">V6E02_08750</name>
</gene>
<evidence type="ECO:0000256" key="1">
    <source>
        <dbReference type="SAM" id="Phobius"/>
    </source>
</evidence>
<dbReference type="RefSeq" id="WP_347308409.1">
    <property type="nucleotide sequence ID" value="NZ_JBAJEX010000006.1"/>
</dbReference>
<dbReference type="Proteomes" id="UP001482231">
    <property type="component" value="Unassembled WGS sequence"/>
</dbReference>
<evidence type="ECO:0000313" key="2">
    <source>
        <dbReference type="EMBL" id="MEO1767299.1"/>
    </source>
</evidence>
<sequence length="155" mass="15859">MRTFERGLSLVELIVFMVIVGVAVAGVLSVMNLTTAKSADPMVRKQAIAIAEGMLEEILLKDFSNPPGGFTGAATPANRALFDDVSDYAGYTTTGIYDLTGTPIPALSGYGVSVTVANQAVGGVPAAAAKRVTVTVTAPGGETITLSGFRMDTGS</sequence>
<name>A0ABV0EFG3_9BURK</name>
<feature type="transmembrane region" description="Helical" evidence="1">
    <location>
        <begin position="13"/>
        <end position="35"/>
    </location>
</feature>
<keyword evidence="1" id="KW-1133">Transmembrane helix</keyword>
<keyword evidence="1" id="KW-0472">Membrane</keyword>
<evidence type="ECO:0000313" key="3">
    <source>
        <dbReference type="Proteomes" id="UP001482231"/>
    </source>
</evidence>
<accession>A0ABV0EFG3</accession>
<comment type="caution">
    <text evidence="2">The sequence shown here is derived from an EMBL/GenBank/DDBJ whole genome shotgun (WGS) entry which is preliminary data.</text>
</comment>
<dbReference type="PROSITE" id="PS00409">
    <property type="entry name" value="PROKAR_NTER_METHYL"/>
    <property type="match status" value="1"/>
</dbReference>
<keyword evidence="3" id="KW-1185">Reference proteome</keyword>
<reference evidence="2 3" key="1">
    <citation type="submission" date="2024-02" db="EMBL/GenBank/DDBJ databases">
        <title>New thermophilic sulfur-oxidizing bacteria from a hot springs of the Uzon caldera (Kamchatka, Russia).</title>
        <authorList>
            <person name="Dukat A.M."/>
            <person name="Elcheninov A.G."/>
            <person name="Frolov E.N."/>
        </authorList>
    </citation>
    <scope>NUCLEOTIDE SEQUENCE [LARGE SCALE GENOMIC DNA]</scope>
    <source>
        <strain evidence="2 3">AK1</strain>
    </source>
</reference>